<feature type="transmembrane region" description="Helical" evidence="2">
    <location>
        <begin position="218"/>
        <end position="236"/>
    </location>
</feature>
<evidence type="ECO:0000313" key="3">
    <source>
        <dbReference type="EMBL" id="SFU09205.1"/>
    </source>
</evidence>
<keyword evidence="2" id="KW-0812">Transmembrane</keyword>
<evidence type="ECO:0000313" key="4">
    <source>
        <dbReference type="Proteomes" id="UP000199546"/>
    </source>
</evidence>
<proteinExistence type="predicted"/>
<dbReference type="Proteomes" id="UP000199546">
    <property type="component" value="Unassembled WGS sequence"/>
</dbReference>
<keyword evidence="4" id="KW-1185">Reference proteome</keyword>
<dbReference type="EMBL" id="FPBA01000045">
    <property type="protein sequence ID" value="SFU09205.1"/>
    <property type="molecule type" value="Genomic_DNA"/>
</dbReference>
<feature type="transmembrane region" description="Helical" evidence="2">
    <location>
        <begin position="269"/>
        <end position="289"/>
    </location>
</feature>
<reference evidence="4" key="1">
    <citation type="submission" date="2016-10" db="EMBL/GenBank/DDBJ databases">
        <authorList>
            <person name="Varghese N."/>
            <person name="Submissions S."/>
        </authorList>
    </citation>
    <scope>NUCLEOTIDE SEQUENCE [LARGE SCALE GENOMIC DNA]</scope>
    <source>
        <strain evidence="4">DSM 46136</strain>
    </source>
</reference>
<dbReference type="AlphaFoldDB" id="A0A1I7DC74"/>
<keyword evidence="2" id="KW-0472">Membrane</keyword>
<dbReference type="STRING" id="1296565.SAMN05660657_05600"/>
<feature type="transmembrane region" description="Helical" evidence="2">
    <location>
        <begin position="95"/>
        <end position="119"/>
    </location>
</feature>
<keyword evidence="2" id="KW-1133">Transmembrane helix</keyword>
<feature type="compositionally biased region" description="Low complexity" evidence="1">
    <location>
        <begin position="14"/>
        <end position="33"/>
    </location>
</feature>
<organism evidence="3 4">
    <name type="scientific">Geodermatophilus amargosae</name>
    <dbReference type="NCBI Taxonomy" id="1296565"/>
    <lineage>
        <taxon>Bacteria</taxon>
        <taxon>Bacillati</taxon>
        <taxon>Actinomycetota</taxon>
        <taxon>Actinomycetes</taxon>
        <taxon>Geodermatophilales</taxon>
        <taxon>Geodermatophilaceae</taxon>
        <taxon>Geodermatophilus</taxon>
    </lineage>
</organism>
<name>A0A1I7DC74_9ACTN</name>
<feature type="transmembrane region" description="Helical" evidence="2">
    <location>
        <begin position="56"/>
        <end position="75"/>
    </location>
</feature>
<evidence type="ECO:0000256" key="2">
    <source>
        <dbReference type="SAM" id="Phobius"/>
    </source>
</evidence>
<feature type="region of interest" description="Disordered" evidence="1">
    <location>
        <begin position="1"/>
        <end position="33"/>
    </location>
</feature>
<feature type="transmembrane region" description="Helical" evidence="2">
    <location>
        <begin position="140"/>
        <end position="170"/>
    </location>
</feature>
<evidence type="ECO:0000256" key="1">
    <source>
        <dbReference type="SAM" id="MobiDB-lite"/>
    </source>
</evidence>
<feature type="transmembrane region" description="Helical" evidence="2">
    <location>
        <begin position="190"/>
        <end position="211"/>
    </location>
</feature>
<protein>
    <submittedName>
        <fullName evidence="3">ABC-type transport system involved in multi-copper enzyme maturation, permease component</fullName>
    </submittedName>
</protein>
<sequence>MSAVLPHPDLAHVPPTTTPEMTDPTMTTSPDTTYRITTPRVVRAEWIKLRTLRSTWTMLLSVLLTIVGIGAIAAATATGAVEGPADGGGPGGGDALSTVLAGSMLAVVLVGVLGVLVGAREYSSGLIRSSLAAVPARLPVLWAKVVAFLGAVVPVVLSGVLVAFVVGMAILDGGGVTTVSWSDEGTARVVLGTAAYVIGIGLIGLALGLLLRSTAGAISALLAGVLVLPTLAGALLPDAWDGLLKYFPSNAASAFTSVLPADSLLSSETGALVFAAWIVVGLIAAAVALTRRDA</sequence>
<gene>
    <name evidence="3" type="ORF">SAMN05660657_05600</name>
</gene>
<accession>A0A1I7DC74</accession>